<dbReference type="GO" id="GO:0042026">
    <property type="term" value="P:protein refolding"/>
    <property type="evidence" value="ECO:0007669"/>
    <property type="project" value="InterPro"/>
</dbReference>
<dbReference type="STRING" id="1249627.D779_2762"/>
<accession>W9VE15</accession>
<keyword evidence="4" id="KW-0143">Chaperone</keyword>
<dbReference type="PRINTS" id="PR00304">
    <property type="entry name" value="TCOMPLEXTCP1"/>
</dbReference>
<evidence type="ECO:0000313" key="8">
    <source>
        <dbReference type="Proteomes" id="UP000019460"/>
    </source>
</evidence>
<keyword evidence="5" id="KW-0413">Isomerase</keyword>
<dbReference type="AlphaFoldDB" id="W9VE15"/>
<reference evidence="7 8" key="1">
    <citation type="submission" date="2012-11" db="EMBL/GenBank/DDBJ databases">
        <title>Genome assembly of Thiorhodococcus sp. AK35.</title>
        <authorList>
            <person name="Nupur N."/>
            <person name="Khatri I."/>
            <person name="Subramanian S."/>
            <person name="Pinnaka A."/>
        </authorList>
    </citation>
    <scope>NUCLEOTIDE SEQUENCE [LARGE SCALE GENOMIC DNA]</scope>
    <source>
        <strain evidence="7 8">AK35</strain>
    </source>
</reference>
<dbReference type="PANTHER" id="PTHR45633">
    <property type="entry name" value="60 KDA HEAT SHOCK PROTEIN, MITOCHONDRIAL"/>
    <property type="match status" value="1"/>
</dbReference>
<comment type="similarity">
    <text evidence="1">Belongs to the chaperonin (HSP60) family.</text>
</comment>
<feature type="compositionally biased region" description="Gly residues" evidence="6">
    <location>
        <begin position="159"/>
        <end position="168"/>
    </location>
</feature>
<dbReference type="InterPro" id="IPR017998">
    <property type="entry name" value="Chaperone_TCP-1"/>
</dbReference>
<keyword evidence="8" id="KW-1185">Reference proteome</keyword>
<evidence type="ECO:0000256" key="5">
    <source>
        <dbReference type="ARBA" id="ARBA00023235"/>
    </source>
</evidence>
<keyword evidence="3" id="KW-0067">ATP-binding</keyword>
<dbReference type="InterPro" id="IPR001844">
    <property type="entry name" value="Cpn60/GroEL"/>
</dbReference>
<dbReference type="EMBL" id="AONC01000043">
    <property type="protein sequence ID" value="EXJ14287.1"/>
    <property type="molecule type" value="Genomic_DNA"/>
</dbReference>
<name>W9VE15_9GAMM</name>
<dbReference type="PROSITE" id="PS00296">
    <property type="entry name" value="CHAPERONINS_CPN60"/>
    <property type="match status" value="1"/>
</dbReference>
<dbReference type="SUPFAM" id="SSF48592">
    <property type="entry name" value="GroEL equatorial domain-like"/>
    <property type="match status" value="1"/>
</dbReference>
<dbReference type="GO" id="GO:0005524">
    <property type="term" value="F:ATP binding"/>
    <property type="evidence" value="ECO:0007669"/>
    <property type="project" value="UniProtKB-KW"/>
</dbReference>
<keyword evidence="2" id="KW-0547">Nucleotide-binding</keyword>
<evidence type="ECO:0000256" key="4">
    <source>
        <dbReference type="ARBA" id="ARBA00023186"/>
    </source>
</evidence>
<dbReference type="PATRIC" id="fig|1249627.3.peg.2927"/>
<evidence type="ECO:0000256" key="3">
    <source>
        <dbReference type="ARBA" id="ARBA00022840"/>
    </source>
</evidence>
<evidence type="ECO:0000256" key="1">
    <source>
        <dbReference type="ARBA" id="ARBA00006607"/>
    </source>
</evidence>
<dbReference type="Proteomes" id="UP000019460">
    <property type="component" value="Unassembled WGS sequence"/>
</dbReference>
<evidence type="ECO:0000313" key="7">
    <source>
        <dbReference type="EMBL" id="EXJ14287.1"/>
    </source>
</evidence>
<keyword evidence="7" id="KW-0346">Stress response</keyword>
<feature type="region of interest" description="Disordered" evidence="6">
    <location>
        <begin position="149"/>
        <end position="168"/>
    </location>
</feature>
<proteinExistence type="inferred from homology"/>
<dbReference type="GO" id="GO:0016853">
    <property type="term" value="F:isomerase activity"/>
    <property type="evidence" value="ECO:0007669"/>
    <property type="project" value="UniProtKB-KW"/>
</dbReference>
<organism evidence="7 8">
    <name type="scientific">Imhoffiella purpurea</name>
    <dbReference type="NCBI Taxonomy" id="1249627"/>
    <lineage>
        <taxon>Bacteria</taxon>
        <taxon>Pseudomonadati</taxon>
        <taxon>Pseudomonadota</taxon>
        <taxon>Gammaproteobacteria</taxon>
        <taxon>Chromatiales</taxon>
        <taxon>Chromatiaceae</taxon>
        <taxon>Imhoffiella</taxon>
    </lineage>
</organism>
<sequence>MAVIKVGAATEIEMKEKKARVEDALHATRAAVEEGIVPGGGVALVRALSAIKDLQGANAEQTLGVGIACRAMEEPLRQIVANAGEEPSVILAKVAEGTGSFGYNAGTGAFGDLVEMGVIDPTKVTRSALQNACSVAGLMITTEAMVADEPKKESAPAMPGGGMGDMDY</sequence>
<dbReference type="InterPro" id="IPR002423">
    <property type="entry name" value="Cpn60/GroEL/TCP-1"/>
</dbReference>
<dbReference type="Pfam" id="PF00118">
    <property type="entry name" value="Cpn60_TCP1"/>
    <property type="match status" value="1"/>
</dbReference>
<comment type="caution">
    <text evidence="7">The sequence shown here is derived from an EMBL/GenBank/DDBJ whole genome shotgun (WGS) entry which is preliminary data.</text>
</comment>
<evidence type="ECO:0000256" key="6">
    <source>
        <dbReference type="SAM" id="MobiDB-lite"/>
    </source>
</evidence>
<dbReference type="eggNOG" id="COG0459">
    <property type="taxonomic scope" value="Bacteria"/>
</dbReference>
<dbReference type="InterPro" id="IPR027413">
    <property type="entry name" value="GROEL-like_equatorial_sf"/>
</dbReference>
<dbReference type="Gene3D" id="1.10.560.10">
    <property type="entry name" value="GroEL-like equatorial domain"/>
    <property type="match status" value="1"/>
</dbReference>
<evidence type="ECO:0000256" key="2">
    <source>
        <dbReference type="ARBA" id="ARBA00022741"/>
    </source>
</evidence>
<dbReference type="InterPro" id="IPR018370">
    <property type="entry name" value="Chaperonin_Cpn60_CS"/>
</dbReference>
<protein>
    <submittedName>
        <fullName evidence="7">Heat shock protein 60 family chaperone GroEL</fullName>
    </submittedName>
</protein>
<gene>
    <name evidence="7" type="ORF">D779_2762</name>
</gene>
<dbReference type="GO" id="GO:0140662">
    <property type="term" value="F:ATP-dependent protein folding chaperone"/>
    <property type="evidence" value="ECO:0007669"/>
    <property type="project" value="InterPro"/>
</dbReference>